<dbReference type="GO" id="GO:0005524">
    <property type="term" value="F:ATP binding"/>
    <property type="evidence" value="ECO:0007669"/>
    <property type="project" value="UniProtKB-KW"/>
</dbReference>
<evidence type="ECO:0000313" key="5">
    <source>
        <dbReference type="EMBL" id="MBD2545264.1"/>
    </source>
</evidence>
<dbReference type="RefSeq" id="WP_190879068.1">
    <property type="nucleotide sequence ID" value="NZ_JACJSK010000021.1"/>
</dbReference>
<evidence type="ECO:0000256" key="3">
    <source>
        <dbReference type="SAM" id="MobiDB-lite"/>
    </source>
</evidence>
<evidence type="ECO:0000256" key="2">
    <source>
        <dbReference type="ARBA" id="ARBA00022840"/>
    </source>
</evidence>
<gene>
    <name evidence="5" type="ORF">H6G72_15770</name>
</gene>
<dbReference type="Pfam" id="PF00004">
    <property type="entry name" value="AAA"/>
    <property type="match status" value="1"/>
</dbReference>
<dbReference type="InterPro" id="IPR050221">
    <property type="entry name" value="26S_Proteasome_ATPase"/>
</dbReference>
<feature type="domain" description="ATPase AAA-type core" evidence="4">
    <location>
        <begin position="108"/>
        <end position="229"/>
    </location>
</feature>
<name>A0ABR8EGP9_9CYAN</name>
<organism evidence="5 6">
    <name type="scientific">Planktothricoides raciborskii FACHB-1370</name>
    <dbReference type="NCBI Taxonomy" id="2949576"/>
    <lineage>
        <taxon>Bacteria</taxon>
        <taxon>Bacillati</taxon>
        <taxon>Cyanobacteriota</taxon>
        <taxon>Cyanophyceae</taxon>
        <taxon>Oscillatoriophycideae</taxon>
        <taxon>Oscillatoriales</taxon>
        <taxon>Oscillatoriaceae</taxon>
        <taxon>Planktothricoides</taxon>
    </lineage>
</organism>
<keyword evidence="6" id="KW-1185">Reference proteome</keyword>
<evidence type="ECO:0000313" key="6">
    <source>
        <dbReference type="Proteomes" id="UP000641954"/>
    </source>
</evidence>
<sequence>MPRPDDKFNRFLQATAALHALNGKSHVSPADEEKEPETLNKSSEPPINLTACLRKPKYSLDNFIFPTEKAQLQVKRIVAEITHHDLIYSIWGMGEKHPTDVALSINCYGPPGTGKSMLLEVIAHKLGLQVLEVPSTASKFVGVTEQITQEIFAFATIHNAFIVWNEADRDFGKRLEQVSQSADAGVNSARSILLDQLSSYKGVIGLTTNLVHNYDSAFVSRIRFEIQLDLPDAEARAKIWQAQIPDKLPVDESVNFTQLATQFDEISGRDIKKAVLNAVASAASEEKLDIEKRVTQSHFIEAMEEVIAGKKAAEKEELKLTPVTEKVELPPQPSSESKPLASAT</sequence>
<dbReference type="InterPro" id="IPR027417">
    <property type="entry name" value="P-loop_NTPase"/>
</dbReference>
<dbReference type="PANTHER" id="PTHR23073">
    <property type="entry name" value="26S PROTEASOME REGULATORY SUBUNIT"/>
    <property type="match status" value="1"/>
</dbReference>
<dbReference type="EMBL" id="JACJSK010000021">
    <property type="protein sequence ID" value="MBD2545264.1"/>
    <property type="molecule type" value="Genomic_DNA"/>
</dbReference>
<dbReference type="CDD" id="cd19481">
    <property type="entry name" value="RecA-like_protease"/>
    <property type="match status" value="1"/>
</dbReference>
<feature type="region of interest" description="Disordered" evidence="3">
    <location>
        <begin position="22"/>
        <end position="46"/>
    </location>
</feature>
<keyword evidence="2 5" id="KW-0067">ATP-binding</keyword>
<comment type="caution">
    <text evidence="5">The sequence shown here is derived from an EMBL/GenBank/DDBJ whole genome shotgun (WGS) entry which is preliminary data.</text>
</comment>
<dbReference type="InterPro" id="IPR003959">
    <property type="entry name" value="ATPase_AAA_core"/>
</dbReference>
<protein>
    <submittedName>
        <fullName evidence="5">ATP-binding protein</fullName>
    </submittedName>
</protein>
<proteinExistence type="predicted"/>
<evidence type="ECO:0000259" key="4">
    <source>
        <dbReference type="Pfam" id="PF00004"/>
    </source>
</evidence>
<accession>A0ABR8EGP9</accession>
<feature type="region of interest" description="Disordered" evidence="3">
    <location>
        <begin position="322"/>
        <end position="344"/>
    </location>
</feature>
<evidence type="ECO:0000256" key="1">
    <source>
        <dbReference type="ARBA" id="ARBA00022741"/>
    </source>
</evidence>
<dbReference type="SUPFAM" id="SSF52540">
    <property type="entry name" value="P-loop containing nucleoside triphosphate hydrolases"/>
    <property type="match status" value="1"/>
</dbReference>
<dbReference type="Gene3D" id="1.10.8.60">
    <property type="match status" value="1"/>
</dbReference>
<dbReference type="Gene3D" id="3.40.50.300">
    <property type="entry name" value="P-loop containing nucleotide triphosphate hydrolases"/>
    <property type="match status" value="1"/>
</dbReference>
<reference evidence="5 6" key="1">
    <citation type="journal article" date="2020" name="ISME J.">
        <title>Comparative genomics reveals insights into cyanobacterial evolution and habitat adaptation.</title>
        <authorList>
            <person name="Chen M.Y."/>
            <person name="Teng W.K."/>
            <person name="Zhao L."/>
            <person name="Hu C.X."/>
            <person name="Zhou Y.K."/>
            <person name="Han B.P."/>
            <person name="Song L.R."/>
            <person name="Shu W.S."/>
        </authorList>
    </citation>
    <scope>NUCLEOTIDE SEQUENCE [LARGE SCALE GENOMIC DNA]</scope>
    <source>
        <strain evidence="5 6">FACHB-1370</strain>
    </source>
</reference>
<keyword evidence="1" id="KW-0547">Nucleotide-binding</keyword>
<dbReference type="Proteomes" id="UP000641954">
    <property type="component" value="Unassembled WGS sequence"/>
</dbReference>